<dbReference type="Proteomes" id="UP001205105">
    <property type="component" value="Unassembled WGS sequence"/>
</dbReference>
<gene>
    <name evidence="2" type="ORF">COHA_003430</name>
</gene>
<evidence type="ECO:0000256" key="1">
    <source>
        <dbReference type="SAM" id="MobiDB-lite"/>
    </source>
</evidence>
<comment type="caution">
    <text evidence="2">The sequence shown here is derived from an EMBL/GenBank/DDBJ whole genome shotgun (WGS) entry which is preliminary data.</text>
</comment>
<accession>A0AAD5DV02</accession>
<sequence>MMEEDGLAPSSPRPEHYTTRSDTVAFAPARGRILAVTPECVEGALRRSSRHAKPARRFSPAIAPRAAAMKKLMLRMMKATRTATRAPVEVEEMEATTEGVEAAVATPRSAPIPLEEMASAVVAPVEPIAAIEGEEAALADPRCEVARQLLRATGGKNPHLRRHIVKQGGSGGCHKGFKYGPHFNVDVMYAHIRYGSTFPQWLVREAFLAANPEAEGMGLVPCDSTVQRAIDNFRNNNN</sequence>
<dbReference type="AlphaFoldDB" id="A0AAD5DV02"/>
<dbReference type="EMBL" id="JADXDR010000046">
    <property type="protein sequence ID" value="KAI7842919.1"/>
    <property type="molecule type" value="Genomic_DNA"/>
</dbReference>
<organism evidence="2 3">
    <name type="scientific">Chlorella ohadii</name>
    <dbReference type="NCBI Taxonomy" id="2649997"/>
    <lineage>
        <taxon>Eukaryota</taxon>
        <taxon>Viridiplantae</taxon>
        <taxon>Chlorophyta</taxon>
        <taxon>core chlorophytes</taxon>
        <taxon>Trebouxiophyceae</taxon>
        <taxon>Chlorellales</taxon>
        <taxon>Chlorellaceae</taxon>
        <taxon>Chlorella clade</taxon>
        <taxon>Chlorella</taxon>
    </lineage>
</organism>
<proteinExistence type="predicted"/>
<evidence type="ECO:0000313" key="2">
    <source>
        <dbReference type="EMBL" id="KAI7842919.1"/>
    </source>
</evidence>
<protein>
    <submittedName>
        <fullName evidence="2">Uncharacterized protein</fullName>
    </submittedName>
</protein>
<keyword evidence="3" id="KW-1185">Reference proteome</keyword>
<evidence type="ECO:0000313" key="3">
    <source>
        <dbReference type="Proteomes" id="UP001205105"/>
    </source>
</evidence>
<reference evidence="2" key="1">
    <citation type="submission" date="2020-11" db="EMBL/GenBank/DDBJ databases">
        <title>Chlorella ohadii genome sequencing and assembly.</title>
        <authorList>
            <person name="Murik O."/>
            <person name="Treves H."/>
            <person name="Kedem I."/>
            <person name="Shotland Y."/>
            <person name="Kaplan A."/>
        </authorList>
    </citation>
    <scope>NUCLEOTIDE SEQUENCE</scope>
    <source>
        <strain evidence="2">1</strain>
    </source>
</reference>
<name>A0AAD5DV02_9CHLO</name>
<feature type="region of interest" description="Disordered" evidence="1">
    <location>
        <begin position="1"/>
        <end position="20"/>
    </location>
</feature>